<comment type="similarity">
    <text evidence="1 3">Belongs to the complex I 30 kDa subunit family.</text>
</comment>
<proteinExistence type="inferred from homology"/>
<evidence type="ECO:0000313" key="5">
    <source>
        <dbReference type="EMBL" id="WPY00902.1"/>
    </source>
</evidence>
<dbReference type="NCBIfam" id="NF004733">
    <property type="entry name" value="PRK06074.1-5"/>
    <property type="match status" value="1"/>
</dbReference>
<dbReference type="Gene3D" id="3.30.460.80">
    <property type="entry name" value="NADH:ubiquinone oxidoreductase, 30kDa subunit"/>
    <property type="match status" value="1"/>
</dbReference>
<evidence type="ECO:0000256" key="3">
    <source>
        <dbReference type="HAMAP-Rule" id="MF_01357"/>
    </source>
</evidence>
<evidence type="ECO:0000259" key="4">
    <source>
        <dbReference type="Pfam" id="PF00329"/>
    </source>
</evidence>
<keyword evidence="2 3" id="KW-0813">Transport</keyword>
<keyword evidence="3" id="KW-1278">Translocase</keyword>
<protein>
    <recommendedName>
        <fullName evidence="3">NADH-quinone oxidoreductase subunit C</fullName>
        <ecNumber evidence="3">7.1.1.-</ecNumber>
    </recommendedName>
    <alternativeName>
        <fullName evidence="3">NADH dehydrogenase I subunit C</fullName>
    </alternativeName>
    <alternativeName>
        <fullName evidence="3">NDH-1 subunit C</fullName>
    </alternativeName>
</protein>
<reference evidence="5 6" key="1">
    <citation type="submission" date="2022-10" db="EMBL/GenBank/DDBJ databases">
        <title>Host association and intracellularity evolved multiple times independently in the Rickettsiales.</title>
        <authorList>
            <person name="Castelli M."/>
            <person name="Nardi T."/>
            <person name="Gammuto L."/>
            <person name="Bellinzona G."/>
            <person name="Sabaneyeva E."/>
            <person name="Potekhin A."/>
            <person name="Serra V."/>
            <person name="Petroni G."/>
            <person name="Sassera D."/>
        </authorList>
    </citation>
    <scope>NUCLEOTIDE SEQUENCE [LARGE SCALE GENOMIC DNA]</scope>
    <source>
        <strain evidence="5 6">Kr 154-4</strain>
    </source>
</reference>
<evidence type="ECO:0000313" key="6">
    <source>
        <dbReference type="Proteomes" id="UP001326613"/>
    </source>
</evidence>
<name>A0ABZ0USA4_9RICK</name>
<organism evidence="5 6">
    <name type="scientific">Candidatus Trichorickettsia mobilis</name>
    <dbReference type="NCBI Taxonomy" id="1346319"/>
    <lineage>
        <taxon>Bacteria</taxon>
        <taxon>Pseudomonadati</taxon>
        <taxon>Pseudomonadota</taxon>
        <taxon>Alphaproteobacteria</taxon>
        <taxon>Rickettsiales</taxon>
        <taxon>Rickettsiaceae</taxon>
        <taxon>Rickettsieae</taxon>
        <taxon>Candidatus Trichorickettsia</taxon>
    </lineage>
</organism>
<accession>A0ABZ0USA4</accession>
<comment type="function">
    <text evidence="3">NDH-1 shuttles electrons from NADH, via FMN and iron-sulfur (Fe-S) centers, to quinones in the respiratory chain. The immediate electron acceptor for the enzyme in this species is believed to be ubiquinone. Couples the redox reaction to proton translocation (for every two electrons transferred, four hydrogen ions are translocated across the cytoplasmic membrane), and thus conserves the redox energy in a proton gradient.</text>
</comment>
<dbReference type="PANTHER" id="PTHR10884:SF14">
    <property type="entry name" value="NADH DEHYDROGENASE [UBIQUINONE] IRON-SULFUR PROTEIN 3, MITOCHONDRIAL"/>
    <property type="match status" value="1"/>
</dbReference>
<dbReference type="EC" id="7.1.1.-" evidence="3"/>
<gene>
    <name evidence="3" type="primary">nuoC</name>
    <name evidence="5" type="ORF">Trichorick_00792</name>
</gene>
<evidence type="ECO:0000256" key="1">
    <source>
        <dbReference type="ARBA" id="ARBA00007569"/>
    </source>
</evidence>
<dbReference type="SUPFAM" id="SSF143243">
    <property type="entry name" value="Nqo5-like"/>
    <property type="match status" value="1"/>
</dbReference>
<comment type="catalytic activity">
    <reaction evidence="3">
        <text>a quinone + NADH + 5 H(+)(in) = a quinol + NAD(+) + 4 H(+)(out)</text>
        <dbReference type="Rhea" id="RHEA:57888"/>
        <dbReference type="ChEBI" id="CHEBI:15378"/>
        <dbReference type="ChEBI" id="CHEBI:24646"/>
        <dbReference type="ChEBI" id="CHEBI:57540"/>
        <dbReference type="ChEBI" id="CHEBI:57945"/>
        <dbReference type="ChEBI" id="CHEBI:132124"/>
    </reaction>
</comment>
<keyword evidence="3" id="KW-0874">Quinone</keyword>
<feature type="domain" description="NADH:ubiquinone oxidoreductase 30kDa subunit" evidence="4">
    <location>
        <begin position="33"/>
        <end position="153"/>
    </location>
</feature>
<dbReference type="NCBIfam" id="TIGR01961">
    <property type="entry name" value="NuoC_fam"/>
    <property type="match status" value="1"/>
</dbReference>
<keyword evidence="6" id="KW-1185">Reference proteome</keyword>
<dbReference type="EMBL" id="CP112932">
    <property type="protein sequence ID" value="WPY00902.1"/>
    <property type="molecule type" value="Genomic_DNA"/>
</dbReference>
<dbReference type="RefSeq" id="WP_323737728.1">
    <property type="nucleotide sequence ID" value="NZ_CP112932.1"/>
</dbReference>
<keyword evidence="3" id="KW-0830">Ubiquinone</keyword>
<keyword evidence="3" id="KW-0520">NAD</keyword>
<keyword evidence="3" id="KW-1003">Cell membrane</keyword>
<dbReference type="InterPro" id="IPR001268">
    <property type="entry name" value="NADH_UbQ_OxRdtase_30kDa_su"/>
</dbReference>
<dbReference type="InterPro" id="IPR010218">
    <property type="entry name" value="NADH_DH_suC"/>
</dbReference>
<comment type="subunit">
    <text evidence="3">NDH-1 is composed of 14 different subunits. Subunits NuoB, C, D, E, F, and G constitute the peripheral sector of the complex.</text>
</comment>
<dbReference type="HAMAP" id="MF_01357">
    <property type="entry name" value="NDH1_NuoC"/>
    <property type="match status" value="1"/>
</dbReference>
<evidence type="ECO:0000256" key="2">
    <source>
        <dbReference type="ARBA" id="ARBA00022448"/>
    </source>
</evidence>
<dbReference type="Pfam" id="PF00329">
    <property type="entry name" value="Complex1_30kDa"/>
    <property type="match status" value="1"/>
</dbReference>
<comment type="subcellular location">
    <subcellularLocation>
        <location evidence="3">Cell membrane</location>
        <topology evidence="3">Peripheral membrane protein</topology>
        <orientation evidence="3">Cytoplasmic side</orientation>
    </subcellularLocation>
</comment>
<dbReference type="Proteomes" id="UP001326613">
    <property type="component" value="Chromosome"/>
</dbReference>
<sequence length="200" mass="23370">MPQQVILKIIDNFITSKQLQAININIKDFIAYKVTKEQLLTLLSFLKTSEELRFTILTDLFAADFPDRHQRFELVYNLLSLKLNTRLLLKVECAEDEPVSSIAQIFSAATWYEREIYDMFGVNFIDNPDMRRILTDYGFVGHPLRKDFPVTGHLQVRYDQSLERVIYEPAELEQEFRMFDFCSPWGGADYPLPGDEKATK</sequence>
<dbReference type="PANTHER" id="PTHR10884">
    <property type="entry name" value="NADH DEHYDROGENASE UBIQUINONE IRON-SULFUR PROTEIN 3"/>
    <property type="match status" value="1"/>
</dbReference>
<keyword evidence="3" id="KW-0472">Membrane</keyword>
<dbReference type="InterPro" id="IPR037232">
    <property type="entry name" value="NADH_quin_OxRdtase_su_C/D-like"/>
</dbReference>